<evidence type="ECO:0000313" key="2">
    <source>
        <dbReference type="Proteomes" id="UP001148786"/>
    </source>
</evidence>
<comment type="caution">
    <text evidence="1">The sequence shown here is derived from an EMBL/GenBank/DDBJ whole genome shotgun (WGS) entry which is preliminary data.</text>
</comment>
<accession>A0A9W8MQY1</accession>
<reference evidence="1" key="1">
    <citation type="submission" date="2022-07" db="EMBL/GenBank/DDBJ databases">
        <title>Genome Sequence of Agrocybe chaxingu.</title>
        <authorList>
            <person name="Buettner E."/>
        </authorList>
    </citation>
    <scope>NUCLEOTIDE SEQUENCE</scope>
    <source>
        <strain evidence="1">MP-N11</strain>
    </source>
</reference>
<proteinExistence type="predicted"/>
<name>A0A9W8MQY1_9AGAR</name>
<sequence length="113" mass="12577">MNRPITTYLPALPDPLPQSHVDKYTPFCPSRFPFLRVEDFGRKALLKGGSVGSGACRILRYFPPLAAGNFTTTALDTCQNMILLNWRRFASSVKISVATSTYHRLSARSLNAQ</sequence>
<dbReference type="Proteomes" id="UP001148786">
    <property type="component" value="Unassembled WGS sequence"/>
</dbReference>
<organism evidence="1 2">
    <name type="scientific">Agrocybe chaxingu</name>
    <dbReference type="NCBI Taxonomy" id="84603"/>
    <lineage>
        <taxon>Eukaryota</taxon>
        <taxon>Fungi</taxon>
        <taxon>Dikarya</taxon>
        <taxon>Basidiomycota</taxon>
        <taxon>Agaricomycotina</taxon>
        <taxon>Agaricomycetes</taxon>
        <taxon>Agaricomycetidae</taxon>
        <taxon>Agaricales</taxon>
        <taxon>Agaricineae</taxon>
        <taxon>Strophariaceae</taxon>
        <taxon>Agrocybe</taxon>
    </lineage>
</organism>
<dbReference type="AlphaFoldDB" id="A0A9W8MQY1"/>
<gene>
    <name evidence="1" type="ORF">NLJ89_g11695</name>
</gene>
<keyword evidence="2" id="KW-1185">Reference proteome</keyword>
<dbReference type="EMBL" id="JANKHO010002917">
    <property type="protein sequence ID" value="KAJ3487610.1"/>
    <property type="molecule type" value="Genomic_DNA"/>
</dbReference>
<evidence type="ECO:0000313" key="1">
    <source>
        <dbReference type="EMBL" id="KAJ3487610.1"/>
    </source>
</evidence>
<protein>
    <submittedName>
        <fullName evidence="1">Uncharacterized protein</fullName>
    </submittedName>
</protein>